<feature type="domain" description="Glutamate synthase alpha subunit C-terminal" evidence="2">
    <location>
        <begin position="289"/>
        <end position="472"/>
    </location>
</feature>
<dbReference type="Pfam" id="PF01645">
    <property type="entry name" value="Glu_synthase"/>
    <property type="match status" value="1"/>
</dbReference>
<feature type="non-terminal residue" evidence="4">
    <location>
        <position position="1"/>
    </location>
</feature>
<comment type="similarity">
    <text evidence="1">Belongs to the glutamate synthase family.</text>
</comment>
<dbReference type="Proteomes" id="UP000487258">
    <property type="component" value="Unassembled WGS sequence"/>
</dbReference>
<dbReference type="EMBL" id="WTMY01000443">
    <property type="protein sequence ID" value="MWL48649.1"/>
    <property type="molecule type" value="Genomic_DNA"/>
</dbReference>
<dbReference type="SUPFAM" id="SSF69336">
    <property type="entry name" value="Alpha subunit of glutamate synthase, C-terminal domain"/>
    <property type="match status" value="1"/>
</dbReference>
<dbReference type="EC" id="1.4.1.13" evidence="4"/>
<dbReference type="NCBIfam" id="NF008730">
    <property type="entry name" value="PRK11750.1"/>
    <property type="match status" value="1"/>
</dbReference>
<dbReference type="GO" id="GO:0004355">
    <property type="term" value="F:glutamate synthase (NADPH) activity"/>
    <property type="evidence" value="ECO:0007669"/>
    <property type="project" value="UniProtKB-EC"/>
</dbReference>
<evidence type="ECO:0000256" key="1">
    <source>
        <dbReference type="ARBA" id="ARBA00009716"/>
    </source>
</evidence>
<dbReference type="SUPFAM" id="SSF51395">
    <property type="entry name" value="FMN-linked oxidoreductases"/>
    <property type="match status" value="1"/>
</dbReference>
<accession>A0A6L7A1R8</accession>
<sequence length="539" mass="57709">KVTPYIAKLRYSVPGVTLISPPPHHDIYSIEDLAQLIFDLKQVNPKAMISVKLVSEPGVGTIATGVAKAYADLITIAGYDGGTGASPLSSVKYAGCPWELGLVETQQALVANGLRHKIRLQVDGGLKTGVDIIKAAILGAESFGFGTGPMVALGCKYLRICHLNNCATGVATQDDKLRKNHYHGLPFKVTNYFEFIARETRELMAQLGVTRLVDLIGRTDLLKELDGFTAKQQKLALSKLLETAEPHPGKALYCTENNPPFDNGLLNAQLLQQAKPFVDERQSKTFWFDIRNTDRSVGASLSGYIAQTHGDQGLAADPIKAYFNGTAGQSFGVWNAGGVELYLTGDANDYVGKGMAGGLIAIRPPVGSAFRSHEASIIGNTCLYGATGGRLYAAGRAGERFGVRNSGAITVVEGIGDNGCEYMTGGIVCILGKTGVNFGAGMTGGFAYVLDESGDFRKRVNPELVEVLSVDDLAIHEEHLRGLITEHVQHTGSQRGEEILANWSTFATKFALVKPKSSDVKALLGHRSRSAAELRVQAQ</sequence>
<dbReference type="AlphaFoldDB" id="A0A6L7A1R8"/>
<dbReference type="PANTHER" id="PTHR43100">
    <property type="entry name" value="GLUTAMATE SYNTHASE [NADPH] SMALL CHAIN"/>
    <property type="match status" value="1"/>
</dbReference>
<name>A0A6L7A1R8_ECOLX</name>
<dbReference type="CDD" id="cd02808">
    <property type="entry name" value="GltS_FMN"/>
    <property type="match status" value="1"/>
</dbReference>
<dbReference type="InterPro" id="IPR002932">
    <property type="entry name" value="Glu_synthdom"/>
</dbReference>
<dbReference type="InterPro" id="IPR051394">
    <property type="entry name" value="Glutamate_Synthase"/>
</dbReference>
<keyword evidence="4" id="KW-0560">Oxidoreductase</keyword>
<dbReference type="Gene3D" id="2.160.20.60">
    <property type="entry name" value="Glutamate synthase, alpha subunit, C-terminal domain"/>
    <property type="match status" value="1"/>
</dbReference>
<comment type="caution">
    <text evidence="4">The sequence shown here is derived from an EMBL/GenBank/DDBJ whole genome shotgun (WGS) entry which is preliminary data.</text>
</comment>
<dbReference type="RefSeq" id="WP_160445949.1">
    <property type="nucleotide sequence ID" value="NZ_WTMY01000443.1"/>
</dbReference>
<gene>
    <name evidence="4" type="primary">gltB</name>
    <name evidence="4" type="ORF">GQM04_24755</name>
</gene>
<evidence type="ECO:0000313" key="4">
    <source>
        <dbReference type="EMBL" id="MWL48649.1"/>
    </source>
</evidence>
<organism evidence="4 5">
    <name type="scientific">Escherichia coli</name>
    <dbReference type="NCBI Taxonomy" id="562"/>
    <lineage>
        <taxon>Bacteria</taxon>
        <taxon>Pseudomonadati</taxon>
        <taxon>Pseudomonadota</taxon>
        <taxon>Gammaproteobacteria</taxon>
        <taxon>Enterobacterales</taxon>
        <taxon>Enterobacteriaceae</taxon>
        <taxon>Escherichia</taxon>
    </lineage>
</organism>
<feature type="domain" description="Glutamate synthase" evidence="3">
    <location>
        <begin position="1"/>
        <end position="209"/>
    </location>
</feature>
<dbReference type="InterPro" id="IPR013785">
    <property type="entry name" value="Aldolase_TIM"/>
</dbReference>
<dbReference type="Pfam" id="PF01493">
    <property type="entry name" value="GXGXG"/>
    <property type="match status" value="1"/>
</dbReference>
<dbReference type="PANTHER" id="PTHR43100:SF2">
    <property type="entry name" value="BNAA03G19380D PROTEIN"/>
    <property type="match status" value="1"/>
</dbReference>
<dbReference type="FunFam" id="2.160.20.60:FF:000002">
    <property type="entry name" value="Glutamate synthase, large subunit"/>
    <property type="match status" value="1"/>
</dbReference>
<dbReference type="InterPro" id="IPR036485">
    <property type="entry name" value="Glu_synth_asu_C_sf"/>
</dbReference>
<evidence type="ECO:0000259" key="2">
    <source>
        <dbReference type="Pfam" id="PF01493"/>
    </source>
</evidence>
<dbReference type="CDD" id="cd00982">
    <property type="entry name" value="gltB_C"/>
    <property type="match status" value="1"/>
</dbReference>
<evidence type="ECO:0000259" key="3">
    <source>
        <dbReference type="Pfam" id="PF01645"/>
    </source>
</evidence>
<proteinExistence type="inferred from homology"/>
<protein>
    <submittedName>
        <fullName evidence="4">Glutamate synthase large subunit</fullName>
        <ecNumber evidence="4">1.4.1.13</ecNumber>
    </submittedName>
</protein>
<evidence type="ECO:0000313" key="5">
    <source>
        <dbReference type="Proteomes" id="UP000487258"/>
    </source>
</evidence>
<dbReference type="Gene3D" id="3.20.20.70">
    <property type="entry name" value="Aldolase class I"/>
    <property type="match status" value="1"/>
</dbReference>
<dbReference type="GO" id="GO:0006537">
    <property type="term" value="P:glutamate biosynthetic process"/>
    <property type="evidence" value="ECO:0007669"/>
    <property type="project" value="InterPro"/>
</dbReference>
<dbReference type="InterPro" id="IPR002489">
    <property type="entry name" value="Glu_synth_asu_C"/>
</dbReference>
<reference evidence="4 5" key="1">
    <citation type="submission" date="2019-12" db="EMBL/GenBank/DDBJ databases">
        <title>Enteriobacteria Tanzani isolates_10432.</title>
        <authorList>
            <person name="Subbiah M."/>
            <person name="Call D."/>
        </authorList>
    </citation>
    <scope>NUCLEOTIDE SEQUENCE [LARGE SCALE GENOMIC DNA]</scope>
    <source>
        <strain evidence="4 5">10432wF6</strain>
    </source>
</reference>